<keyword evidence="2" id="KW-1185">Reference proteome</keyword>
<dbReference type="Proteomes" id="UP001153269">
    <property type="component" value="Unassembled WGS sequence"/>
</dbReference>
<comment type="caution">
    <text evidence="1">The sequence shown here is derived from an EMBL/GenBank/DDBJ whole genome shotgun (WGS) entry which is preliminary data.</text>
</comment>
<organism evidence="1 2">
    <name type="scientific">Pleuronectes platessa</name>
    <name type="common">European plaice</name>
    <dbReference type="NCBI Taxonomy" id="8262"/>
    <lineage>
        <taxon>Eukaryota</taxon>
        <taxon>Metazoa</taxon>
        <taxon>Chordata</taxon>
        <taxon>Craniata</taxon>
        <taxon>Vertebrata</taxon>
        <taxon>Euteleostomi</taxon>
        <taxon>Actinopterygii</taxon>
        <taxon>Neopterygii</taxon>
        <taxon>Teleostei</taxon>
        <taxon>Neoteleostei</taxon>
        <taxon>Acanthomorphata</taxon>
        <taxon>Carangaria</taxon>
        <taxon>Pleuronectiformes</taxon>
        <taxon>Pleuronectoidei</taxon>
        <taxon>Pleuronectidae</taxon>
        <taxon>Pleuronectes</taxon>
    </lineage>
</organism>
<evidence type="ECO:0000313" key="2">
    <source>
        <dbReference type="Proteomes" id="UP001153269"/>
    </source>
</evidence>
<sequence>MAQERLSDLAVISIDQDIEECGAAPPLPSDSIPTLANSFHRTPHTESNVASISQNRPCAEATLKQCMLLRFDGHGQIGPPSPTWNALCVPLRGSSESFSCSSHFSIHVEMTDSPRIALGCDWSANASISEWKLPVPFPTSQ</sequence>
<dbReference type="AlphaFoldDB" id="A0A9N7TSF0"/>
<reference evidence="1" key="1">
    <citation type="submission" date="2020-03" db="EMBL/GenBank/DDBJ databases">
        <authorList>
            <person name="Weist P."/>
        </authorList>
    </citation>
    <scope>NUCLEOTIDE SEQUENCE</scope>
</reference>
<accession>A0A9N7TSF0</accession>
<proteinExistence type="predicted"/>
<protein>
    <submittedName>
        <fullName evidence="1">Uncharacterized protein</fullName>
    </submittedName>
</protein>
<dbReference type="EMBL" id="CADEAL010000311">
    <property type="protein sequence ID" value="CAB1418195.1"/>
    <property type="molecule type" value="Genomic_DNA"/>
</dbReference>
<evidence type="ECO:0000313" key="1">
    <source>
        <dbReference type="EMBL" id="CAB1418195.1"/>
    </source>
</evidence>
<gene>
    <name evidence="1" type="ORF">PLEPLA_LOCUS6017</name>
</gene>
<name>A0A9N7TSF0_PLEPL</name>